<evidence type="ECO:0000313" key="4">
    <source>
        <dbReference type="EMBL" id="GAU98371.1"/>
    </source>
</evidence>
<organism evidence="4 5">
    <name type="scientific">Ramazzottius varieornatus</name>
    <name type="common">Water bear</name>
    <name type="synonym">Tardigrade</name>
    <dbReference type="NCBI Taxonomy" id="947166"/>
    <lineage>
        <taxon>Eukaryota</taxon>
        <taxon>Metazoa</taxon>
        <taxon>Ecdysozoa</taxon>
        <taxon>Tardigrada</taxon>
        <taxon>Eutardigrada</taxon>
        <taxon>Parachela</taxon>
        <taxon>Hypsibioidea</taxon>
        <taxon>Ramazzottiidae</taxon>
        <taxon>Ramazzottius</taxon>
    </lineage>
</organism>
<sequence>MISCSRVIRSVTCALWRPSASHVQVPGPYFLTRNLFTSCIRDGIYTPEDLPPPGPPTHPPINIRLRGYDFTVLEHYMYYLSKMAHYLGVTGSKRWATPATTSRITTFKAQSSLVENDYELHLYDRTVQLSGMTAPIASLILDVVNSTLPEGITVTVKVHEEAEEEIRYIPDYELVALKNQLEDMNASSGKKP</sequence>
<proteinExistence type="predicted"/>
<dbReference type="InterPro" id="IPR036838">
    <property type="entry name" value="Ribosomal_uS10_dom_sf"/>
</dbReference>
<dbReference type="EMBL" id="BDGG01000004">
    <property type="protein sequence ID" value="GAU98371.1"/>
    <property type="molecule type" value="Genomic_DNA"/>
</dbReference>
<dbReference type="Proteomes" id="UP000186922">
    <property type="component" value="Unassembled WGS sequence"/>
</dbReference>
<comment type="caution">
    <text evidence="4">The sequence shown here is derived from an EMBL/GenBank/DDBJ whole genome shotgun (WGS) entry which is preliminary data.</text>
</comment>
<evidence type="ECO:0000313" key="5">
    <source>
        <dbReference type="Proteomes" id="UP000186922"/>
    </source>
</evidence>
<dbReference type="AlphaFoldDB" id="A0A1D1V9K8"/>
<feature type="domain" description="Small ribosomal subunit protein uS10" evidence="3">
    <location>
        <begin position="62"/>
        <end position="157"/>
    </location>
</feature>
<accession>A0A1D1V9K8</accession>
<dbReference type="PANTHER" id="PTHR13473">
    <property type="entry name" value="MITOCHONDRIAL RIBOSOMAL PROTEIN L48"/>
    <property type="match status" value="1"/>
</dbReference>
<keyword evidence="1" id="KW-0689">Ribosomal protein</keyword>
<dbReference type="STRING" id="947166.A0A1D1V9K8"/>
<dbReference type="PANTHER" id="PTHR13473:SF0">
    <property type="entry name" value="LARGE RIBOSOMAL SUBUNIT PROTEIN ML48"/>
    <property type="match status" value="1"/>
</dbReference>
<evidence type="ECO:0000259" key="3">
    <source>
        <dbReference type="SMART" id="SM01403"/>
    </source>
</evidence>
<dbReference type="Gene3D" id="3.30.70.600">
    <property type="entry name" value="Ribosomal protein S10 domain"/>
    <property type="match status" value="1"/>
</dbReference>
<gene>
    <name evidence="4" type="primary">RvY_09526-1</name>
    <name evidence="4" type="synonym">RvY_09526.1</name>
    <name evidence="4" type="ORF">RvY_09526</name>
</gene>
<dbReference type="SMART" id="SM01403">
    <property type="entry name" value="Ribosomal_S10"/>
    <property type="match status" value="1"/>
</dbReference>
<dbReference type="OrthoDB" id="5984298at2759"/>
<dbReference type="Pfam" id="PF00338">
    <property type="entry name" value="Ribosomal_S10"/>
    <property type="match status" value="1"/>
</dbReference>
<dbReference type="InterPro" id="IPR027487">
    <property type="entry name" value="Ribosomal_mL48"/>
</dbReference>
<evidence type="ECO:0000256" key="2">
    <source>
        <dbReference type="ARBA" id="ARBA00023274"/>
    </source>
</evidence>
<dbReference type="InterPro" id="IPR027486">
    <property type="entry name" value="Ribosomal_uS10_dom"/>
</dbReference>
<dbReference type="SUPFAM" id="SSF54999">
    <property type="entry name" value="Ribosomal protein S10"/>
    <property type="match status" value="1"/>
</dbReference>
<reference evidence="4 5" key="1">
    <citation type="journal article" date="2016" name="Nat. Commun.">
        <title>Extremotolerant tardigrade genome and improved radiotolerance of human cultured cells by tardigrade-unique protein.</title>
        <authorList>
            <person name="Hashimoto T."/>
            <person name="Horikawa D.D."/>
            <person name="Saito Y."/>
            <person name="Kuwahara H."/>
            <person name="Kozuka-Hata H."/>
            <person name="Shin-I T."/>
            <person name="Minakuchi Y."/>
            <person name="Ohishi K."/>
            <person name="Motoyama A."/>
            <person name="Aizu T."/>
            <person name="Enomoto A."/>
            <person name="Kondo K."/>
            <person name="Tanaka S."/>
            <person name="Hara Y."/>
            <person name="Koshikawa S."/>
            <person name="Sagara H."/>
            <person name="Miura T."/>
            <person name="Yokobori S."/>
            <person name="Miyagawa K."/>
            <person name="Suzuki Y."/>
            <person name="Kubo T."/>
            <person name="Oyama M."/>
            <person name="Kohara Y."/>
            <person name="Fujiyama A."/>
            <person name="Arakawa K."/>
            <person name="Katayama T."/>
            <person name="Toyoda A."/>
            <person name="Kunieda T."/>
        </authorList>
    </citation>
    <scope>NUCLEOTIDE SEQUENCE [LARGE SCALE GENOMIC DNA]</scope>
    <source>
        <strain evidence="4 5">YOKOZUNA-1</strain>
    </source>
</reference>
<protein>
    <recommendedName>
        <fullName evidence="3">Small ribosomal subunit protein uS10 domain-containing protein</fullName>
    </recommendedName>
</protein>
<dbReference type="GO" id="GO:1990904">
    <property type="term" value="C:ribonucleoprotein complex"/>
    <property type="evidence" value="ECO:0007669"/>
    <property type="project" value="UniProtKB-KW"/>
</dbReference>
<keyword evidence="5" id="KW-1185">Reference proteome</keyword>
<dbReference type="GO" id="GO:0005761">
    <property type="term" value="C:mitochondrial ribosome"/>
    <property type="evidence" value="ECO:0007669"/>
    <property type="project" value="InterPro"/>
</dbReference>
<evidence type="ECO:0000256" key="1">
    <source>
        <dbReference type="ARBA" id="ARBA00022980"/>
    </source>
</evidence>
<keyword evidence="2" id="KW-0687">Ribonucleoprotein</keyword>
<name>A0A1D1V9K8_RAMVA</name>